<dbReference type="RefSeq" id="WP_307410351.1">
    <property type="nucleotide sequence ID" value="NZ_JAUSTW010000006.1"/>
</dbReference>
<dbReference type="EMBL" id="JAUSTW010000006">
    <property type="protein sequence ID" value="MDQ0200467.1"/>
    <property type="molecule type" value="Genomic_DNA"/>
</dbReference>
<proteinExistence type="inferred from homology"/>
<dbReference type="InterPro" id="IPR011008">
    <property type="entry name" value="Dimeric_a/b-barrel"/>
</dbReference>
<dbReference type="Gene3D" id="3.30.70.1060">
    <property type="entry name" value="Dimeric alpha+beta barrel"/>
    <property type="match status" value="1"/>
</dbReference>
<feature type="domain" description="YCII-related" evidence="2">
    <location>
        <begin position="15"/>
        <end position="91"/>
    </location>
</feature>
<protein>
    <submittedName>
        <fullName evidence="3">Uncharacterized protein YciI</fullName>
    </submittedName>
</protein>
<gene>
    <name evidence="3" type="ORF">J2S10_003656</name>
</gene>
<dbReference type="InterPro" id="IPR005545">
    <property type="entry name" value="YCII"/>
</dbReference>
<evidence type="ECO:0000259" key="2">
    <source>
        <dbReference type="Pfam" id="PF03795"/>
    </source>
</evidence>
<sequence length="99" mass="11286">MELLYFVGRAIPKRENFVQSMTPEEQAIFARHFAYCEKLHSEDKLLLSGACSDGAFGMVIYKAETEDAARSMFENDPLVQSGITDTEFHPFKIARLQHL</sequence>
<evidence type="ECO:0000313" key="4">
    <source>
        <dbReference type="Proteomes" id="UP001224122"/>
    </source>
</evidence>
<dbReference type="Proteomes" id="UP001224122">
    <property type="component" value="Unassembled WGS sequence"/>
</dbReference>
<accession>A0ABT9XY17</accession>
<comment type="similarity">
    <text evidence="1">Belongs to the YciI family.</text>
</comment>
<organism evidence="3 4">
    <name type="scientific">Neobacillus ginsengisoli</name>
    <dbReference type="NCBI Taxonomy" id="904295"/>
    <lineage>
        <taxon>Bacteria</taxon>
        <taxon>Bacillati</taxon>
        <taxon>Bacillota</taxon>
        <taxon>Bacilli</taxon>
        <taxon>Bacillales</taxon>
        <taxon>Bacillaceae</taxon>
        <taxon>Neobacillus</taxon>
    </lineage>
</organism>
<name>A0ABT9XY17_9BACI</name>
<reference evidence="3 4" key="1">
    <citation type="submission" date="2023-07" db="EMBL/GenBank/DDBJ databases">
        <title>Genomic Encyclopedia of Type Strains, Phase IV (KMG-IV): sequencing the most valuable type-strain genomes for metagenomic binning, comparative biology and taxonomic classification.</title>
        <authorList>
            <person name="Goeker M."/>
        </authorList>
    </citation>
    <scope>NUCLEOTIDE SEQUENCE [LARGE SCALE GENOMIC DNA]</scope>
    <source>
        <strain evidence="3 4">DSM 27594</strain>
    </source>
</reference>
<comment type="caution">
    <text evidence="3">The sequence shown here is derived from an EMBL/GenBank/DDBJ whole genome shotgun (WGS) entry which is preliminary data.</text>
</comment>
<dbReference type="Pfam" id="PF03795">
    <property type="entry name" value="YCII"/>
    <property type="match status" value="1"/>
</dbReference>
<keyword evidence="4" id="KW-1185">Reference proteome</keyword>
<dbReference type="SUPFAM" id="SSF54909">
    <property type="entry name" value="Dimeric alpha+beta barrel"/>
    <property type="match status" value="1"/>
</dbReference>
<evidence type="ECO:0000256" key="1">
    <source>
        <dbReference type="ARBA" id="ARBA00007689"/>
    </source>
</evidence>
<evidence type="ECO:0000313" key="3">
    <source>
        <dbReference type="EMBL" id="MDQ0200467.1"/>
    </source>
</evidence>